<organism evidence="1 2">
    <name type="scientific">Streptosporangium becharense</name>
    <dbReference type="NCBI Taxonomy" id="1816182"/>
    <lineage>
        <taxon>Bacteria</taxon>
        <taxon>Bacillati</taxon>
        <taxon>Actinomycetota</taxon>
        <taxon>Actinomycetes</taxon>
        <taxon>Streptosporangiales</taxon>
        <taxon>Streptosporangiaceae</taxon>
        <taxon>Streptosporangium</taxon>
    </lineage>
</organism>
<protein>
    <submittedName>
        <fullName evidence="1">Uncharacterized protein</fullName>
    </submittedName>
</protein>
<evidence type="ECO:0000313" key="2">
    <source>
        <dbReference type="Proteomes" id="UP000540685"/>
    </source>
</evidence>
<dbReference type="RefSeq" id="WP_184540140.1">
    <property type="nucleotide sequence ID" value="NZ_JACHMP010000001.1"/>
</dbReference>
<proteinExistence type="predicted"/>
<comment type="caution">
    <text evidence="1">The sequence shown here is derived from an EMBL/GenBank/DDBJ whole genome shotgun (WGS) entry which is preliminary data.</text>
</comment>
<dbReference type="Proteomes" id="UP000540685">
    <property type="component" value="Unassembled WGS sequence"/>
</dbReference>
<gene>
    <name evidence="1" type="ORF">F4562_006219</name>
</gene>
<dbReference type="EMBL" id="JACHMP010000001">
    <property type="protein sequence ID" value="MBB5823157.1"/>
    <property type="molecule type" value="Genomic_DNA"/>
</dbReference>
<name>A0A7W9IM19_9ACTN</name>
<keyword evidence="2" id="KW-1185">Reference proteome</keyword>
<dbReference type="AlphaFoldDB" id="A0A7W9IM19"/>
<accession>A0A7W9IM19</accession>
<sequence length="190" mass="21123">MTGPAFRGHVHHTVDLSEHRNNVAFTTPVALDRGRLNVWGNSLPAGTLPSGRHLLGDVLFDLPEADGRAPDNVRCAGQFVTLPRVRADWIHLVATSERRCEEFVHIHHSSGAVDVEWLRVSDFWSADPHFGESVAGRSADMHYPHHVQRGLIGLVWLVRVPVPRREEITGIRLPDNPALHVFGLTLEAVT</sequence>
<reference evidence="1 2" key="1">
    <citation type="submission" date="2020-08" db="EMBL/GenBank/DDBJ databases">
        <title>Sequencing the genomes of 1000 actinobacteria strains.</title>
        <authorList>
            <person name="Klenk H.-P."/>
        </authorList>
    </citation>
    <scope>NUCLEOTIDE SEQUENCE [LARGE SCALE GENOMIC DNA]</scope>
    <source>
        <strain evidence="1 2">DSM 46887</strain>
    </source>
</reference>
<evidence type="ECO:0000313" key="1">
    <source>
        <dbReference type="EMBL" id="MBB5823157.1"/>
    </source>
</evidence>